<accession>A0A1G8E6W9</accession>
<evidence type="ECO:0000256" key="1">
    <source>
        <dbReference type="ARBA" id="ARBA00010641"/>
    </source>
</evidence>
<feature type="transmembrane region" description="Helical" evidence="7">
    <location>
        <begin position="290"/>
        <end position="310"/>
    </location>
</feature>
<dbReference type="Pfam" id="PF08281">
    <property type="entry name" value="Sigma70_r4_2"/>
    <property type="match status" value="1"/>
</dbReference>
<comment type="similarity">
    <text evidence="1">Belongs to the sigma-70 factor family. ECF subfamily.</text>
</comment>
<dbReference type="InterPro" id="IPR013249">
    <property type="entry name" value="RNA_pol_sigma70_r4_t2"/>
</dbReference>
<protein>
    <submittedName>
        <fullName evidence="10">RNA polymerase sigma factor, sigma-70 family</fullName>
    </submittedName>
</protein>
<evidence type="ECO:0000256" key="5">
    <source>
        <dbReference type="ARBA" id="ARBA00023163"/>
    </source>
</evidence>
<dbReference type="InterPro" id="IPR036388">
    <property type="entry name" value="WH-like_DNA-bd_sf"/>
</dbReference>
<dbReference type="NCBIfam" id="TIGR02937">
    <property type="entry name" value="sigma70-ECF"/>
    <property type="match status" value="1"/>
</dbReference>
<dbReference type="GO" id="GO:0003677">
    <property type="term" value="F:DNA binding"/>
    <property type="evidence" value="ECO:0007669"/>
    <property type="project" value="UniProtKB-KW"/>
</dbReference>
<dbReference type="PANTHER" id="PTHR43133:SF8">
    <property type="entry name" value="RNA POLYMERASE SIGMA FACTOR HI_1459-RELATED"/>
    <property type="match status" value="1"/>
</dbReference>
<keyword evidence="7" id="KW-0812">Transmembrane</keyword>
<feature type="transmembrane region" description="Helical" evidence="7">
    <location>
        <begin position="235"/>
        <end position="254"/>
    </location>
</feature>
<keyword evidence="7" id="KW-1133">Transmembrane helix</keyword>
<dbReference type="InterPro" id="IPR007627">
    <property type="entry name" value="RNA_pol_sigma70_r2"/>
</dbReference>
<keyword evidence="5" id="KW-0804">Transcription</keyword>
<dbReference type="Pfam" id="PF04542">
    <property type="entry name" value="Sigma70_r2"/>
    <property type="match status" value="1"/>
</dbReference>
<dbReference type="InterPro" id="IPR013325">
    <property type="entry name" value="RNA_pol_sigma_r2"/>
</dbReference>
<name>A0A1G8E6W9_9MICO</name>
<evidence type="ECO:0000313" key="11">
    <source>
        <dbReference type="Proteomes" id="UP000198822"/>
    </source>
</evidence>
<evidence type="ECO:0000256" key="6">
    <source>
        <dbReference type="SAM" id="MobiDB-lite"/>
    </source>
</evidence>
<dbReference type="STRING" id="399736.SAMN04489720_1911"/>
<evidence type="ECO:0000256" key="4">
    <source>
        <dbReference type="ARBA" id="ARBA00023125"/>
    </source>
</evidence>
<dbReference type="OrthoDB" id="4990598at2"/>
<evidence type="ECO:0000259" key="8">
    <source>
        <dbReference type="Pfam" id="PF04542"/>
    </source>
</evidence>
<feature type="compositionally biased region" description="Low complexity" evidence="6">
    <location>
        <begin position="319"/>
        <end position="339"/>
    </location>
</feature>
<evidence type="ECO:0000313" key="10">
    <source>
        <dbReference type="EMBL" id="SDH65635.1"/>
    </source>
</evidence>
<dbReference type="AlphaFoldDB" id="A0A1G8E6W9"/>
<keyword evidence="7" id="KW-0472">Membrane</keyword>
<dbReference type="EMBL" id="LT629695">
    <property type="protein sequence ID" value="SDH65635.1"/>
    <property type="molecule type" value="Genomic_DNA"/>
</dbReference>
<feature type="domain" description="RNA polymerase sigma factor 70 region 4 type 2" evidence="9">
    <location>
        <begin position="132"/>
        <end position="184"/>
    </location>
</feature>
<reference evidence="11" key="1">
    <citation type="submission" date="2016-10" db="EMBL/GenBank/DDBJ databases">
        <authorList>
            <person name="Varghese N."/>
            <person name="Submissions S."/>
        </authorList>
    </citation>
    <scope>NUCLEOTIDE SEQUENCE [LARGE SCALE GENOMIC DNA]</scope>
    <source>
        <strain evidence="11">DSM 22002</strain>
    </source>
</reference>
<dbReference type="Proteomes" id="UP000198822">
    <property type="component" value="Chromosome I"/>
</dbReference>
<dbReference type="InterPro" id="IPR014284">
    <property type="entry name" value="RNA_pol_sigma-70_dom"/>
</dbReference>
<dbReference type="Gene3D" id="1.10.1740.10">
    <property type="match status" value="1"/>
</dbReference>
<evidence type="ECO:0000256" key="2">
    <source>
        <dbReference type="ARBA" id="ARBA00023015"/>
    </source>
</evidence>
<evidence type="ECO:0000256" key="7">
    <source>
        <dbReference type="SAM" id="Phobius"/>
    </source>
</evidence>
<dbReference type="GO" id="GO:0016987">
    <property type="term" value="F:sigma factor activity"/>
    <property type="evidence" value="ECO:0007669"/>
    <property type="project" value="UniProtKB-KW"/>
</dbReference>
<dbReference type="InterPro" id="IPR039425">
    <property type="entry name" value="RNA_pol_sigma-70-like"/>
</dbReference>
<proteinExistence type="inferred from homology"/>
<feature type="region of interest" description="Disordered" evidence="6">
    <location>
        <begin position="319"/>
        <end position="360"/>
    </location>
</feature>
<dbReference type="Gene3D" id="1.10.10.10">
    <property type="entry name" value="Winged helix-like DNA-binding domain superfamily/Winged helix DNA-binding domain"/>
    <property type="match status" value="1"/>
</dbReference>
<feature type="domain" description="RNA polymerase sigma-70 region 2" evidence="8">
    <location>
        <begin position="27"/>
        <end position="94"/>
    </location>
</feature>
<keyword evidence="3" id="KW-0731">Sigma factor</keyword>
<dbReference type="SUPFAM" id="SSF88659">
    <property type="entry name" value="Sigma3 and sigma4 domains of RNA polymerase sigma factors"/>
    <property type="match status" value="1"/>
</dbReference>
<dbReference type="SUPFAM" id="SSF88946">
    <property type="entry name" value="Sigma2 domain of RNA polymerase sigma factors"/>
    <property type="match status" value="1"/>
</dbReference>
<dbReference type="InterPro" id="IPR013324">
    <property type="entry name" value="RNA_pol_sigma_r3/r4-like"/>
</dbReference>
<organism evidence="10 11">
    <name type="scientific">Agrococcus jejuensis</name>
    <dbReference type="NCBI Taxonomy" id="399736"/>
    <lineage>
        <taxon>Bacteria</taxon>
        <taxon>Bacillati</taxon>
        <taxon>Actinomycetota</taxon>
        <taxon>Actinomycetes</taxon>
        <taxon>Micrococcales</taxon>
        <taxon>Microbacteriaceae</taxon>
        <taxon>Agrococcus</taxon>
    </lineage>
</organism>
<evidence type="ECO:0000259" key="9">
    <source>
        <dbReference type="Pfam" id="PF08281"/>
    </source>
</evidence>
<keyword evidence="4" id="KW-0238">DNA-binding</keyword>
<gene>
    <name evidence="10" type="ORF">SAMN04489720_1911</name>
</gene>
<dbReference type="GO" id="GO:0006352">
    <property type="term" value="P:DNA-templated transcription initiation"/>
    <property type="evidence" value="ECO:0007669"/>
    <property type="project" value="InterPro"/>
</dbReference>
<evidence type="ECO:0000256" key="3">
    <source>
        <dbReference type="ARBA" id="ARBA00023082"/>
    </source>
</evidence>
<keyword evidence="2" id="KW-0805">Transcription regulation</keyword>
<sequence length="473" mass="47813">MTPAQRALVDDLTAKARDGDAEALGALFGQLHPLLVRIAHREIGRSHARLDADDLASEVMLRLIERFRDGQGPSENPVAYLARAIRNRVIDLRRAPAIGDVGADDFTALADAHVRVEDADEQRPTDVASELEIVAAAMARLPRRQRELLTAVAVDGMKPREIAAVTGEAANTVAAAASRARKALRVEIRRTMLEAEGVDACAAHREALAAEGTPVASACEHLDECARCRRALARFAALPALALVLPLVVLTQMVGGAASAHAAVEAGVAGGAGAVASGRRAPRSSRGVRIAGSVLLGLLVVAGVVAAFVVTQQVAPTSSAPVASPTVAAPAPTATEAPEPSAPPTAEPSDSAGAPEASTQANPASLTIDVAVGAGATTIAVDLGLRSGATVDSLRVDLPTTMRIVDAGAWRCPSTAGGGACIPPSSSADAVVLVVEAVDPGADVAGEATVDVAVVADGVTVAASSTGTIRVAP</sequence>
<keyword evidence="11" id="KW-1185">Reference proteome</keyword>
<dbReference type="PANTHER" id="PTHR43133">
    <property type="entry name" value="RNA POLYMERASE ECF-TYPE SIGMA FACTO"/>
    <property type="match status" value="1"/>
</dbReference>